<sequence length="489" mass="56841">MYKFKKEKQISFTDFNQPLGLQMNPDNRWVKKAEMIPWETIEAEYARLFPSHTGMPAKPLRMALGSLLIQKQYHYPDEELVEQIRENPYYQYFIGLPGYEDKIPFVPSLLVEFRKRLSEDVLNEINEMIIEYNSQQDNDDSDDVSGNGGQPDQQDPANDSEEKTENSGTLILDATCAPQNIKYPQDIELLNEVREKLEDMLCRVSDKYGFYRPRMYHQKARKDYLALAKCRKRGAKKIRKAIKKQLQYIRRDLGYIDNLIENNGVVLSVSDKELLDILMTVYDQQRYMFESNTHSVEDRIVSISQPYIRPIVRGKAKSPVEFGAKLDLSVDETGMCRIEKLSFNAYNESAVLKTAIENYKQRTGHYPERVLVDQIYRNRENISFCSGHGIRISGKKLGRPKNDADSKAEKKAAYKDNTDRIEVERKFSLAKRKFGLGLLLTKREDTTRASIVLSVIAMNIDRLAAMLLRFWKIVINIRFSYRQPVCRGF</sequence>
<dbReference type="InterPro" id="IPR025668">
    <property type="entry name" value="Tnp_DDE_dom"/>
</dbReference>
<name>E6UFG5_RUMA7</name>
<dbReference type="AlphaFoldDB" id="E6UFG5"/>
<feature type="domain" description="Transposase InsH N-terminal" evidence="2">
    <location>
        <begin position="24"/>
        <end position="116"/>
    </location>
</feature>
<gene>
    <name evidence="4" type="ordered locus">Rumal_1355</name>
    <name evidence="5" type="ordered locus">Rumal_3952</name>
</gene>
<dbReference type="InterPro" id="IPR047710">
    <property type="entry name" value="Transpos_IS5-like"/>
</dbReference>
<dbReference type="Pfam" id="PF05598">
    <property type="entry name" value="DUF772"/>
    <property type="match status" value="1"/>
</dbReference>
<feature type="domain" description="Transposase DDE" evidence="3">
    <location>
        <begin position="370"/>
        <end position="459"/>
    </location>
</feature>
<dbReference type="EMBL" id="CP002403">
    <property type="protein sequence ID" value="ADU21869.1"/>
    <property type="molecule type" value="Genomic_DNA"/>
</dbReference>
<feature type="region of interest" description="Disordered" evidence="1">
    <location>
        <begin position="134"/>
        <end position="166"/>
    </location>
</feature>
<dbReference type="PANTHER" id="PTHR33803">
    <property type="entry name" value="IS1478 TRANSPOSASE"/>
    <property type="match status" value="1"/>
</dbReference>
<dbReference type="OrthoDB" id="9770860at2"/>
<dbReference type="HOGENOM" id="CLU_040038_5_2_9"/>
<evidence type="ECO:0000259" key="3">
    <source>
        <dbReference type="Pfam" id="PF13586"/>
    </source>
</evidence>
<dbReference type="NCBIfam" id="NF033578">
    <property type="entry name" value="transpos_IS5_1"/>
    <property type="match status" value="1"/>
</dbReference>
<dbReference type="EMBL" id="CP002405">
    <property type="protein sequence ID" value="ADU24375.1"/>
    <property type="molecule type" value="Genomic_DNA"/>
</dbReference>
<geneLocation type="plasmid" evidence="5 6">
    <name>pRUMAL02</name>
</geneLocation>
<dbReference type="Pfam" id="PF13586">
    <property type="entry name" value="DDE_Tnp_1_2"/>
    <property type="match status" value="1"/>
</dbReference>
<dbReference type="KEGG" id="ral:Rumal_1355"/>
<evidence type="ECO:0000256" key="1">
    <source>
        <dbReference type="SAM" id="MobiDB-lite"/>
    </source>
</evidence>
<evidence type="ECO:0000313" key="6">
    <source>
        <dbReference type="Proteomes" id="UP000006919"/>
    </source>
</evidence>
<dbReference type="KEGG" id="ral:Rumal_3952"/>
<proteinExistence type="predicted"/>
<dbReference type="InterPro" id="IPR008490">
    <property type="entry name" value="Transposase_InsH_N"/>
</dbReference>
<reference evidence="4 6" key="2">
    <citation type="journal article" date="2011" name="J. Bacteriol.">
        <title>Complete genome of the cellulolytic ruminal bacterium Ruminococcus albus 7.</title>
        <authorList>
            <person name="Suen G."/>
            <person name="Stevenson D.M."/>
            <person name="Bruce D.C."/>
            <person name="Chertkov O."/>
            <person name="Copeland A."/>
            <person name="Cheng J.F."/>
            <person name="Detter C."/>
            <person name="Detter J.C."/>
            <person name="Goodwin L.A."/>
            <person name="Han C.S."/>
            <person name="Hauser L.J."/>
            <person name="Ivanova N.N."/>
            <person name="Kyrpides N.C."/>
            <person name="Land M.L."/>
            <person name="Lapidus A."/>
            <person name="Lucas S."/>
            <person name="Ovchinnikova G."/>
            <person name="Pitluck S."/>
            <person name="Tapia R."/>
            <person name="Woyke T."/>
            <person name="Boyum J."/>
            <person name="Mead D."/>
            <person name="Weimer P.J."/>
        </authorList>
    </citation>
    <scope>NUCLEOTIDE SEQUENCE [LARGE SCALE GENOMIC DNA]</scope>
    <source>
        <strain evidence="4">7</strain>
        <strain evidence="6">ATCC 27210 / DSM 20455 / JCM 14654 / NCDO 2250 / 7</strain>
        <plasmid evidence="6">pRUMAL02</plasmid>
    </source>
</reference>
<dbReference type="Proteomes" id="UP000006919">
    <property type="component" value="Chromosome"/>
</dbReference>
<dbReference type="STRING" id="697329.Rumal_1355"/>
<evidence type="ECO:0000313" key="5">
    <source>
        <dbReference type="EMBL" id="ADU24375.1"/>
    </source>
</evidence>
<dbReference type="PANTHER" id="PTHR33803:SF3">
    <property type="entry name" value="BLL1974 PROTEIN"/>
    <property type="match status" value="1"/>
</dbReference>
<evidence type="ECO:0000259" key="2">
    <source>
        <dbReference type="Pfam" id="PF05598"/>
    </source>
</evidence>
<evidence type="ECO:0000313" key="4">
    <source>
        <dbReference type="EMBL" id="ADU21869.1"/>
    </source>
</evidence>
<protein>
    <submittedName>
        <fullName evidence="4">Transposase IS4 family protein</fullName>
    </submittedName>
</protein>
<dbReference type="eggNOG" id="COG3039">
    <property type="taxonomic scope" value="Bacteria"/>
</dbReference>
<dbReference type="RefSeq" id="WP_013483912.1">
    <property type="nucleotide sequence ID" value="NC_014825.1"/>
</dbReference>
<organism evidence="4 6">
    <name type="scientific">Ruminococcus albus (strain ATCC 27210 / DSM 20455 / JCM 14654 / NCDO 2250 / 7)</name>
    <dbReference type="NCBI Taxonomy" id="697329"/>
    <lineage>
        <taxon>Bacteria</taxon>
        <taxon>Bacillati</taxon>
        <taxon>Bacillota</taxon>
        <taxon>Clostridia</taxon>
        <taxon>Eubacteriales</taxon>
        <taxon>Oscillospiraceae</taxon>
        <taxon>Ruminococcus</taxon>
    </lineage>
</organism>
<dbReference type="Proteomes" id="UP000006919">
    <property type="component" value="Plasmid pRUMAL02"/>
</dbReference>
<keyword evidence="5" id="KW-0614">Plasmid</keyword>
<accession>E6UFG5</accession>
<reference evidence="5" key="1">
    <citation type="submission" date="2010-12" db="EMBL/GenBank/DDBJ databases">
        <title>Complete sequence of plasmid2 of Ruminococcus albus 7.</title>
        <authorList>
            <consortium name="US DOE Joint Genome Institute"/>
            <person name="Lucas S."/>
            <person name="Copeland A."/>
            <person name="Lapidus A."/>
            <person name="Cheng J.-F."/>
            <person name="Bruce D."/>
            <person name="Goodwin L."/>
            <person name="Pitluck S."/>
            <person name="Chertkov O."/>
            <person name="Detter J.C."/>
            <person name="Han C."/>
            <person name="Tapia R."/>
            <person name="Land M."/>
            <person name="Hauser L."/>
            <person name="Kyrpides N."/>
            <person name="Ivanova N."/>
            <person name="Ovchinnikova G."/>
            <person name="Weimer P."/>
            <person name="Mead D."/>
            <person name="Woyke T."/>
        </authorList>
    </citation>
    <scope>NUCLEOTIDE SEQUENCE</scope>
    <source>
        <strain evidence="5">7</strain>
        <plasmid evidence="5">pRUMAL02</plasmid>
    </source>
</reference>